<gene>
    <name evidence="2" type="ORF">Pme01_01190</name>
</gene>
<dbReference type="RefSeq" id="WP_205863603.1">
    <property type="nucleotide sequence ID" value="NZ_BOON01000001.1"/>
</dbReference>
<dbReference type="GO" id="GO:0044877">
    <property type="term" value="F:protein-containing complex binding"/>
    <property type="evidence" value="ECO:0007669"/>
    <property type="project" value="TreeGrafter"/>
</dbReference>
<dbReference type="PANTHER" id="PTHR12126:SF11">
    <property type="entry name" value="NADH DEHYDROGENASE [UBIQUINONE] 1 ALPHA SUBCOMPLEX SUBUNIT 9, MITOCHONDRIAL"/>
    <property type="match status" value="1"/>
</dbReference>
<dbReference type="InterPro" id="IPR036291">
    <property type="entry name" value="NAD(P)-bd_dom_sf"/>
</dbReference>
<evidence type="ECO:0000259" key="1">
    <source>
        <dbReference type="Pfam" id="PF13460"/>
    </source>
</evidence>
<evidence type="ECO:0000313" key="2">
    <source>
        <dbReference type="EMBL" id="GII20522.1"/>
    </source>
</evidence>
<dbReference type="EMBL" id="BOON01000001">
    <property type="protein sequence ID" value="GII20522.1"/>
    <property type="molecule type" value="Genomic_DNA"/>
</dbReference>
<sequence>MTIDGPILVTGGTGTLGSVVVRRLRDAGRPVRVLSRRPRPADVAPDLDWATGDLTTGSGLDFALDGVAAVIHAASDPRTGGADVEAAERLLAAARAGRPHLVYVSIVGVDRVPLGYYRQKLAVERLVERSEAPWTIQRITQFHPLIRTSMRAAARLPVVPVPSGTSFQPIDVPEAAAHLIRIADGPALGRAPDLGGPQVRDTVDLARAYLRSRGMRRPVVPVRLPGAVWRGYREGGHLAPDHLGGGRTWEEFLTGEKP</sequence>
<dbReference type="InterPro" id="IPR016040">
    <property type="entry name" value="NAD(P)-bd_dom"/>
</dbReference>
<dbReference type="Proteomes" id="UP000599074">
    <property type="component" value="Unassembled WGS sequence"/>
</dbReference>
<reference evidence="2" key="1">
    <citation type="submission" date="2021-01" db="EMBL/GenBank/DDBJ databases">
        <title>Whole genome shotgun sequence of Planosporangium mesophilum NBRC 109066.</title>
        <authorList>
            <person name="Komaki H."/>
            <person name="Tamura T."/>
        </authorList>
    </citation>
    <scope>NUCLEOTIDE SEQUENCE</scope>
    <source>
        <strain evidence="2">NBRC 109066</strain>
    </source>
</reference>
<feature type="domain" description="NAD(P)-binding" evidence="1">
    <location>
        <begin position="11"/>
        <end position="142"/>
    </location>
</feature>
<dbReference type="InterPro" id="IPR051207">
    <property type="entry name" value="ComplexI_NDUFA9_subunit"/>
</dbReference>
<name>A0A8J3T703_9ACTN</name>
<comment type="caution">
    <text evidence="2">The sequence shown here is derived from an EMBL/GenBank/DDBJ whole genome shotgun (WGS) entry which is preliminary data.</text>
</comment>
<protein>
    <submittedName>
        <fullName evidence="2">Nucleotide-diphosphate-sugar epimerase</fullName>
    </submittedName>
</protein>
<dbReference type="PANTHER" id="PTHR12126">
    <property type="entry name" value="NADH-UBIQUINONE OXIDOREDUCTASE 39 KDA SUBUNIT-RELATED"/>
    <property type="match status" value="1"/>
</dbReference>
<dbReference type="Gene3D" id="3.40.50.720">
    <property type="entry name" value="NAD(P)-binding Rossmann-like Domain"/>
    <property type="match status" value="1"/>
</dbReference>
<dbReference type="SUPFAM" id="SSF51735">
    <property type="entry name" value="NAD(P)-binding Rossmann-fold domains"/>
    <property type="match status" value="1"/>
</dbReference>
<keyword evidence="3" id="KW-1185">Reference proteome</keyword>
<organism evidence="2 3">
    <name type="scientific">Planosporangium mesophilum</name>
    <dbReference type="NCBI Taxonomy" id="689768"/>
    <lineage>
        <taxon>Bacteria</taxon>
        <taxon>Bacillati</taxon>
        <taxon>Actinomycetota</taxon>
        <taxon>Actinomycetes</taxon>
        <taxon>Micromonosporales</taxon>
        <taxon>Micromonosporaceae</taxon>
        <taxon>Planosporangium</taxon>
    </lineage>
</organism>
<dbReference type="AlphaFoldDB" id="A0A8J3T703"/>
<dbReference type="Pfam" id="PF13460">
    <property type="entry name" value="NAD_binding_10"/>
    <property type="match status" value="1"/>
</dbReference>
<proteinExistence type="predicted"/>
<accession>A0A8J3T703</accession>
<evidence type="ECO:0000313" key="3">
    <source>
        <dbReference type="Proteomes" id="UP000599074"/>
    </source>
</evidence>